<evidence type="ECO:0000256" key="3">
    <source>
        <dbReference type="ARBA" id="ARBA00022729"/>
    </source>
</evidence>
<dbReference type="InterPro" id="IPR036179">
    <property type="entry name" value="Ig-like_dom_sf"/>
</dbReference>
<dbReference type="Gene3D" id="2.20.100.10">
    <property type="entry name" value="Thrombospondin type-1 (TSP1) repeat"/>
    <property type="match status" value="1"/>
</dbReference>
<keyword evidence="6" id="KW-0472">Membrane</keyword>
<protein>
    <submittedName>
        <fullName evidence="8">Oidioi.mRNA.OKI2018_I69.chr2.g4002.t1.cds</fullName>
    </submittedName>
</protein>
<evidence type="ECO:0000313" key="8">
    <source>
        <dbReference type="EMBL" id="CAG5109469.1"/>
    </source>
</evidence>
<dbReference type="CDD" id="cd00096">
    <property type="entry name" value="Ig"/>
    <property type="match status" value="1"/>
</dbReference>
<dbReference type="InterPro" id="IPR003599">
    <property type="entry name" value="Ig_sub"/>
</dbReference>
<dbReference type="Proteomes" id="UP001158576">
    <property type="component" value="Chromosome 2"/>
</dbReference>
<dbReference type="Gene3D" id="2.60.40.10">
    <property type="entry name" value="Immunoglobulins"/>
    <property type="match status" value="1"/>
</dbReference>
<dbReference type="InterPro" id="IPR036383">
    <property type="entry name" value="TSP1_rpt_sf"/>
</dbReference>
<dbReference type="InterPro" id="IPR003598">
    <property type="entry name" value="Ig_sub2"/>
</dbReference>
<dbReference type="EMBL" id="OU015567">
    <property type="protein sequence ID" value="CAG5109469.1"/>
    <property type="molecule type" value="Genomic_DNA"/>
</dbReference>
<dbReference type="Pfam" id="PF13620">
    <property type="entry name" value="CarboxypepD_reg"/>
    <property type="match status" value="1"/>
</dbReference>
<evidence type="ECO:0000256" key="1">
    <source>
        <dbReference type="ARBA" id="ARBA00004613"/>
    </source>
</evidence>
<dbReference type="PROSITE" id="PS50092">
    <property type="entry name" value="TSP1"/>
    <property type="match status" value="1"/>
</dbReference>
<dbReference type="InterPro" id="IPR052065">
    <property type="entry name" value="Compl_asym_regulator"/>
</dbReference>
<dbReference type="InterPro" id="IPR008969">
    <property type="entry name" value="CarboxyPept-like_regulatory"/>
</dbReference>
<keyword evidence="3" id="KW-0732">Signal</keyword>
<dbReference type="SUPFAM" id="SSF48726">
    <property type="entry name" value="Immunoglobulin"/>
    <property type="match status" value="1"/>
</dbReference>
<evidence type="ECO:0000256" key="4">
    <source>
        <dbReference type="ARBA" id="ARBA00022737"/>
    </source>
</evidence>
<dbReference type="PANTHER" id="PTHR22906">
    <property type="entry name" value="PROPERDIN"/>
    <property type="match status" value="1"/>
</dbReference>
<reference evidence="8 9" key="1">
    <citation type="submission" date="2021-04" db="EMBL/GenBank/DDBJ databases">
        <authorList>
            <person name="Bliznina A."/>
        </authorList>
    </citation>
    <scope>NUCLEOTIDE SEQUENCE [LARGE SCALE GENOMIC DNA]</scope>
</reference>
<dbReference type="PANTHER" id="PTHR22906:SF43">
    <property type="entry name" value="PROPERDIN"/>
    <property type="match status" value="1"/>
</dbReference>
<dbReference type="Pfam" id="PF13927">
    <property type="entry name" value="Ig_3"/>
    <property type="match status" value="1"/>
</dbReference>
<proteinExistence type="predicted"/>
<keyword evidence="2" id="KW-0964">Secreted</keyword>
<dbReference type="SUPFAM" id="SSF49464">
    <property type="entry name" value="Carboxypeptidase regulatory domain-like"/>
    <property type="match status" value="1"/>
</dbReference>
<dbReference type="SMART" id="SM00209">
    <property type="entry name" value="TSP1"/>
    <property type="match status" value="1"/>
</dbReference>
<keyword evidence="4" id="KW-0677">Repeat</keyword>
<feature type="transmembrane region" description="Helical" evidence="6">
    <location>
        <begin position="93"/>
        <end position="122"/>
    </location>
</feature>
<evidence type="ECO:0000256" key="5">
    <source>
        <dbReference type="ARBA" id="ARBA00023157"/>
    </source>
</evidence>
<keyword evidence="9" id="KW-1185">Reference proteome</keyword>
<name>A0ABN7SZU6_OIKDI</name>
<comment type="subcellular location">
    <subcellularLocation>
        <location evidence="1">Secreted</location>
    </subcellularLocation>
</comment>
<keyword evidence="6" id="KW-1133">Transmembrane helix</keyword>
<evidence type="ECO:0000259" key="7">
    <source>
        <dbReference type="PROSITE" id="PS50835"/>
    </source>
</evidence>
<dbReference type="SUPFAM" id="SSF82895">
    <property type="entry name" value="TSP-1 type 1 repeat"/>
    <property type="match status" value="1"/>
</dbReference>
<evidence type="ECO:0000256" key="2">
    <source>
        <dbReference type="ARBA" id="ARBA00022525"/>
    </source>
</evidence>
<dbReference type="InterPro" id="IPR007110">
    <property type="entry name" value="Ig-like_dom"/>
</dbReference>
<accession>A0ABN7SZU6</accession>
<gene>
    <name evidence="8" type="ORF">OKIOD_LOCUS12767</name>
</gene>
<dbReference type="Pfam" id="PF00090">
    <property type="entry name" value="TSP_1"/>
    <property type="match status" value="1"/>
</dbReference>
<evidence type="ECO:0000313" key="9">
    <source>
        <dbReference type="Proteomes" id="UP001158576"/>
    </source>
</evidence>
<dbReference type="SMART" id="SM00408">
    <property type="entry name" value="IGc2"/>
    <property type="match status" value="1"/>
</dbReference>
<dbReference type="Gene3D" id="2.60.40.1120">
    <property type="entry name" value="Carboxypeptidase-like, regulatory domain"/>
    <property type="match status" value="1"/>
</dbReference>
<evidence type="ECO:0000256" key="6">
    <source>
        <dbReference type="SAM" id="Phobius"/>
    </source>
</evidence>
<keyword evidence="5" id="KW-1015">Disulfide bond</keyword>
<dbReference type="PROSITE" id="PS50835">
    <property type="entry name" value="IG_LIKE"/>
    <property type="match status" value="1"/>
</dbReference>
<dbReference type="InterPro" id="IPR000884">
    <property type="entry name" value="TSP1_rpt"/>
</dbReference>
<sequence length="484" mass="53259">MFRVESDDYVIGNIDVSSRKDEHSSFGKRTTIATMQNNSNGHHHNGHGYGQNGYFVDTSLKLSDKNHSEDSLGPIFRPQRKMEEGAKKHGRKIGIGTCFCLSFLFITTVLGALVGLGYYFFWPDYSMLLEASKAEDGTWSDFSAWSECSTTCGPGEQKRIRFCLNLKNDGKPCDGEREEVRVCNARIECPDCGKKCAFGSLNKDCTKCTCENHTVTGKVSDSTGQPIIGASIRRTDVFMDTLAISNFQGEFSITGVCSNGDNSLTASKVGFNPRPANPVEISVGSARVEIRLEHVSLPRILINPQPKIRFVGQSARLCCSAQDDGSGTFPLRVNWYFNNKLVEEGEAYNQTSTDLKLSDIRKEDAGEYFCQVTNNAGVIRTQKVKLEVKEKSESSCLPPKVYSVEICPTTSLKQGNCATSQRCNHPEQHLSIESEKCVDQVSDYCCQVGASDQIEVTCPVPGSADLTYLMPIQNSTSCACLPCQ</sequence>
<feature type="domain" description="Ig-like" evidence="7">
    <location>
        <begin position="298"/>
        <end position="385"/>
    </location>
</feature>
<dbReference type="InterPro" id="IPR013783">
    <property type="entry name" value="Ig-like_fold"/>
</dbReference>
<keyword evidence="6" id="KW-0812">Transmembrane</keyword>
<dbReference type="SMART" id="SM00409">
    <property type="entry name" value="IG"/>
    <property type="match status" value="1"/>
</dbReference>
<organism evidence="8 9">
    <name type="scientific">Oikopleura dioica</name>
    <name type="common">Tunicate</name>
    <dbReference type="NCBI Taxonomy" id="34765"/>
    <lineage>
        <taxon>Eukaryota</taxon>
        <taxon>Metazoa</taxon>
        <taxon>Chordata</taxon>
        <taxon>Tunicata</taxon>
        <taxon>Appendicularia</taxon>
        <taxon>Copelata</taxon>
        <taxon>Oikopleuridae</taxon>
        <taxon>Oikopleura</taxon>
    </lineage>
</organism>